<dbReference type="NCBIfam" id="NF047619">
    <property type="entry name" value="NADase_discoid"/>
    <property type="match status" value="1"/>
</dbReference>
<organism evidence="3 4">
    <name type="scientific">Phytomonospora endophytica</name>
    <dbReference type="NCBI Taxonomy" id="714109"/>
    <lineage>
        <taxon>Bacteria</taxon>
        <taxon>Bacillati</taxon>
        <taxon>Actinomycetota</taxon>
        <taxon>Actinomycetes</taxon>
        <taxon>Micromonosporales</taxon>
        <taxon>Micromonosporaceae</taxon>
        <taxon>Phytomonospora</taxon>
    </lineage>
</organism>
<feature type="transmembrane region" description="Helical" evidence="2">
    <location>
        <begin position="197"/>
        <end position="219"/>
    </location>
</feature>
<keyword evidence="2" id="KW-0812">Transmembrane</keyword>
<reference evidence="3 4" key="1">
    <citation type="submission" date="2020-08" db="EMBL/GenBank/DDBJ databases">
        <title>Genomic Encyclopedia of Type Strains, Phase IV (KMG-IV): sequencing the most valuable type-strain genomes for metagenomic binning, comparative biology and taxonomic classification.</title>
        <authorList>
            <person name="Goeker M."/>
        </authorList>
    </citation>
    <scope>NUCLEOTIDE SEQUENCE [LARGE SCALE GENOMIC DNA]</scope>
    <source>
        <strain evidence="3 4">YIM 65646</strain>
    </source>
</reference>
<feature type="region of interest" description="Disordered" evidence="1">
    <location>
        <begin position="31"/>
        <end position="103"/>
    </location>
</feature>
<dbReference type="Gene3D" id="2.60.120.260">
    <property type="entry name" value="Galactose-binding domain-like"/>
    <property type="match status" value="1"/>
</dbReference>
<proteinExistence type="predicted"/>
<dbReference type="SUPFAM" id="SSF49785">
    <property type="entry name" value="Galactose-binding domain-like"/>
    <property type="match status" value="1"/>
</dbReference>
<dbReference type="Proteomes" id="UP000548476">
    <property type="component" value="Unassembled WGS sequence"/>
</dbReference>
<dbReference type="InterPro" id="IPR057561">
    <property type="entry name" value="NADase_transloc"/>
</dbReference>
<sequence length="378" mass="40256">MTVCNRCGAAVAADDQFCGSCGEYLEWEGDGQNSNGQSAQAQAPAADPSPPATAQQAPPAAAGAAAALGAFGTQVPRMPTAPTMPTAAQAPAPTEPAPVQPGHVADAPVRPRPTHVERPSAPPIELLGPDQVRCGPCGAANDDTRKFCKRCGSSLAGEAGPVEAKPPWWKRIFRKRRPEDKKWYAAGHRRSQRRIRIMRIVGVLVVIALVLGVIAMWPARSYVDSVVNSVKDRFSEHVPVVPSEVRTSSSTTGTKAGNLLDGVADQYWAPAGDGVDEWVEVEFGSPVRLVDLVISSGASRVQEDFLTQARPEKVVLTMTSRNGKETVEEISLVDQAEPQTFGLGVSDVVTVKLTVKSAYGYEHGKVVAIAELEFFARK</sequence>
<dbReference type="EMBL" id="JACHGT010000006">
    <property type="protein sequence ID" value="MBB6035327.1"/>
    <property type="molecule type" value="Genomic_DNA"/>
</dbReference>
<evidence type="ECO:0000313" key="4">
    <source>
        <dbReference type="Proteomes" id="UP000548476"/>
    </source>
</evidence>
<dbReference type="RefSeq" id="WP_184788173.1">
    <property type="nucleotide sequence ID" value="NZ_BONT01000004.1"/>
</dbReference>
<feature type="compositionally biased region" description="Low complexity" evidence="1">
    <location>
        <begin position="36"/>
        <end position="92"/>
    </location>
</feature>
<comment type="caution">
    <text evidence="3">The sequence shown here is derived from an EMBL/GenBank/DDBJ whole genome shotgun (WGS) entry which is preliminary data.</text>
</comment>
<evidence type="ECO:0008006" key="5">
    <source>
        <dbReference type="Google" id="ProtNLM"/>
    </source>
</evidence>
<name>A0A841FPY1_9ACTN</name>
<dbReference type="InterPro" id="IPR008979">
    <property type="entry name" value="Galactose-bd-like_sf"/>
</dbReference>
<evidence type="ECO:0000313" key="3">
    <source>
        <dbReference type="EMBL" id="MBB6035327.1"/>
    </source>
</evidence>
<keyword evidence="2" id="KW-1133">Transmembrane helix</keyword>
<protein>
    <recommendedName>
        <fullName evidence="5">F5/8 type C domain-containing protein</fullName>
    </recommendedName>
</protein>
<keyword evidence="4" id="KW-1185">Reference proteome</keyword>
<keyword evidence="2" id="KW-0472">Membrane</keyword>
<dbReference type="AlphaFoldDB" id="A0A841FPY1"/>
<gene>
    <name evidence="3" type="ORF">HNR73_003184</name>
</gene>
<evidence type="ECO:0000256" key="2">
    <source>
        <dbReference type="SAM" id="Phobius"/>
    </source>
</evidence>
<evidence type="ECO:0000256" key="1">
    <source>
        <dbReference type="SAM" id="MobiDB-lite"/>
    </source>
</evidence>
<accession>A0A841FPY1</accession>